<gene>
    <name evidence="8" type="ORF">SAMN02746089_01966</name>
</gene>
<dbReference type="Pfam" id="PF13190">
    <property type="entry name" value="PDGLE"/>
    <property type="match status" value="1"/>
</dbReference>
<feature type="transmembrane region" description="Helical" evidence="6">
    <location>
        <begin position="68"/>
        <end position="90"/>
    </location>
</feature>
<keyword evidence="5 6" id="KW-0472">Membrane</keyword>
<keyword evidence="9" id="KW-1185">Reference proteome</keyword>
<dbReference type="OrthoDB" id="9812055at2"/>
<sequence>MKKFIIAAVVILLLTPLGLLAPGTAWGEWGLEEIKSKIGFVPAGMKQFSEIVKAILPDYSLPGFDKNFFQLSLGYIFSAIVGIGIIFIVYKIFERVMVKNGEFRREDHQ</sequence>
<dbReference type="AlphaFoldDB" id="A0A1M5BW35"/>
<feature type="domain" description="PDGLE" evidence="7">
    <location>
        <begin position="5"/>
        <end position="92"/>
    </location>
</feature>
<dbReference type="InterPro" id="IPR025937">
    <property type="entry name" value="PDGLE_dom"/>
</dbReference>
<evidence type="ECO:0000256" key="3">
    <source>
        <dbReference type="ARBA" id="ARBA00022692"/>
    </source>
</evidence>
<dbReference type="GO" id="GO:0005886">
    <property type="term" value="C:plasma membrane"/>
    <property type="evidence" value="ECO:0007669"/>
    <property type="project" value="UniProtKB-SubCell"/>
</dbReference>
<keyword evidence="3 6" id="KW-0812">Transmembrane</keyword>
<keyword evidence="4 6" id="KW-1133">Transmembrane helix</keyword>
<evidence type="ECO:0000259" key="7">
    <source>
        <dbReference type="Pfam" id="PF13190"/>
    </source>
</evidence>
<comment type="subcellular location">
    <subcellularLocation>
        <location evidence="1">Cell membrane</location>
    </subcellularLocation>
</comment>
<name>A0A1M5BW35_9THEO</name>
<organism evidence="8 9">
    <name type="scientific">Caldanaerobius fijiensis DSM 17918</name>
    <dbReference type="NCBI Taxonomy" id="1121256"/>
    <lineage>
        <taxon>Bacteria</taxon>
        <taxon>Bacillati</taxon>
        <taxon>Bacillota</taxon>
        <taxon>Clostridia</taxon>
        <taxon>Thermoanaerobacterales</taxon>
        <taxon>Thermoanaerobacteraceae</taxon>
        <taxon>Caldanaerobius</taxon>
    </lineage>
</organism>
<dbReference type="STRING" id="1121256.SAMN02746089_01966"/>
<dbReference type="Proteomes" id="UP000184088">
    <property type="component" value="Unassembled WGS sequence"/>
</dbReference>
<evidence type="ECO:0000256" key="1">
    <source>
        <dbReference type="ARBA" id="ARBA00004236"/>
    </source>
</evidence>
<accession>A0A1M5BW35</accession>
<evidence type="ECO:0000256" key="4">
    <source>
        <dbReference type="ARBA" id="ARBA00022989"/>
    </source>
</evidence>
<protein>
    <submittedName>
        <fullName evidence="8">Cobalt/nickel transport protein</fullName>
    </submittedName>
</protein>
<evidence type="ECO:0000313" key="8">
    <source>
        <dbReference type="EMBL" id="SHF46606.1"/>
    </source>
</evidence>
<evidence type="ECO:0000256" key="6">
    <source>
        <dbReference type="SAM" id="Phobius"/>
    </source>
</evidence>
<dbReference type="EMBL" id="FQVH01000024">
    <property type="protein sequence ID" value="SHF46606.1"/>
    <property type="molecule type" value="Genomic_DNA"/>
</dbReference>
<dbReference type="RefSeq" id="WP_073344718.1">
    <property type="nucleotide sequence ID" value="NZ_FQVH01000024.1"/>
</dbReference>
<evidence type="ECO:0000256" key="2">
    <source>
        <dbReference type="ARBA" id="ARBA00022475"/>
    </source>
</evidence>
<keyword evidence="2" id="KW-1003">Cell membrane</keyword>
<reference evidence="8 9" key="1">
    <citation type="submission" date="2016-11" db="EMBL/GenBank/DDBJ databases">
        <authorList>
            <person name="Jaros S."/>
            <person name="Januszkiewicz K."/>
            <person name="Wedrychowicz H."/>
        </authorList>
    </citation>
    <scope>NUCLEOTIDE SEQUENCE [LARGE SCALE GENOMIC DNA]</scope>
    <source>
        <strain evidence="8 9">DSM 17918</strain>
    </source>
</reference>
<evidence type="ECO:0000256" key="5">
    <source>
        <dbReference type="ARBA" id="ARBA00023136"/>
    </source>
</evidence>
<proteinExistence type="predicted"/>
<evidence type="ECO:0000313" key="9">
    <source>
        <dbReference type="Proteomes" id="UP000184088"/>
    </source>
</evidence>